<dbReference type="SUPFAM" id="SSF55785">
    <property type="entry name" value="PYP-like sensor domain (PAS domain)"/>
    <property type="match status" value="1"/>
</dbReference>
<dbReference type="Gene3D" id="6.10.340.10">
    <property type="match status" value="1"/>
</dbReference>
<dbReference type="Pfam" id="PF18947">
    <property type="entry name" value="HAMP_2"/>
    <property type="match status" value="1"/>
</dbReference>
<gene>
    <name evidence="8" type="ORF">CSC65_09870</name>
</gene>
<dbReference type="CDD" id="cd06225">
    <property type="entry name" value="HAMP"/>
    <property type="match status" value="1"/>
</dbReference>
<dbReference type="PROSITE" id="PS50111">
    <property type="entry name" value="CHEMOTAXIS_TRANSDUC_2"/>
    <property type="match status" value="1"/>
</dbReference>
<accession>A0ABQ6Z652</accession>
<evidence type="ECO:0000259" key="5">
    <source>
        <dbReference type="PROSITE" id="PS50111"/>
    </source>
</evidence>
<dbReference type="PROSITE" id="PS50885">
    <property type="entry name" value="HAMP"/>
    <property type="match status" value="2"/>
</dbReference>
<feature type="transmembrane region" description="Helical" evidence="4">
    <location>
        <begin position="191"/>
        <end position="212"/>
    </location>
</feature>
<keyword evidence="4" id="KW-0812">Transmembrane</keyword>
<dbReference type="InterPro" id="IPR024478">
    <property type="entry name" value="HlyB_4HB_MCP"/>
</dbReference>
<reference evidence="8 9" key="1">
    <citation type="submission" date="2017-10" db="EMBL/GenBank/DDBJ databases">
        <title>Whole genome sequencing of members of genus Pseudoxanthomonas.</title>
        <authorList>
            <person name="Kumar S."/>
            <person name="Bansal K."/>
            <person name="Kaur A."/>
            <person name="Patil P."/>
            <person name="Sharma S."/>
            <person name="Patil P.B."/>
        </authorList>
    </citation>
    <scope>NUCLEOTIDE SEQUENCE [LARGE SCALE GENOMIC DNA]</scope>
    <source>
        <strain evidence="8 9">DSM 17801</strain>
    </source>
</reference>
<keyword evidence="3" id="KW-0807">Transducer</keyword>
<dbReference type="PANTHER" id="PTHR43531">
    <property type="entry name" value="PROTEIN ICFG"/>
    <property type="match status" value="1"/>
</dbReference>
<dbReference type="InterPro" id="IPR035965">
    <property type="entry name" value="PAS-like_dom_sf"/>
</dbReference>
<organism evidence="8 9">
    <name type="scientific">Pseudoxanthomonas daejeonensis</name>
    <dbReference type="NCBI Taxonomy" id="266062"/>
    <lineage>
        <taxon>Bacteria</taxon>
        <taxon>Pseudomonadati</taxon>
        <taxon>Pseudomonadota</taxon>
        <taxon>Gammaproteobacteria</taxon>
        <taxon>Lysobacterales</taxon>
        <taxon>Lysobacteraceae</taxon>
        <taxon>Pseudoxanthomonas</taxon>
    </lineage>
</organism>
<dbReference type="InterPro" id="IPR003660">
    <property type="entry name" value="HAMP_dom"/>
</dbReference>
<dbReference type="Pfam" id="PF12729">
    <property type="entry name" value="4HB_MCP_1"/>
    <property type="match status" value="1"/>
</dbReference>
<dbReference type="Pfam" id="PF00672">
    <property type="entry name" value="HAMP"/>
    <property type="match status" value="1"/>
</dbReference>
<evidence type="ECO:0000256" key="4">
    <source>
        <dbReference type="SAM" id="Phobius"/>
    </source>
</evidence>
<feature type="domain" description="HAMP" evidence="7">
    <location>
        <begin position="444"/>
        <end position="490"/>
    </location>
</feature>
<dbReference type="InterPro" id="IPR000014">
    <property type="entry name" value="PAS"/>
</dbReference>
<dbReference type="RefSeq" id="WP_162410431.1">
    <property type="nucleotide sequence ID" value="NZ_PDWN01000009.1"/>
</dbReference>
<dbReference type="Proteomes" id="UP000788419">
    <property type="component" value="Unassembled WGS sequence"/>
</dbReference>
<dbReference type="SMART" id="SM00304">
    <property type="entry name" value="HAMP"/>
    <property type="match status" value="2"/>
</dbReference>
<evidence type="ECO:0000256" key="3">
    <source>
        <dbReference type="PROSITE-ProRule" id="PRU00284"/>
    </source>
</evidence>
<protein>
    <submittedName>
        <fullName evidence="8">Methyl-accepting chemotaxis protein</fullName>
    </submittedName>
</protein>
<dbReference type="InterPro" id="IPR051310">
    <property type="entry name" value="MCP_chemotaxis"/>
</dbReference>
<evidence type="ECO:0000313" key="9">
    <source>
        <dbReference type="Proteomes" id="UP000788419"/>
    </source>
</evidence>
<dbReference type="Gene3D" id="1.10.287.950">
    <property type="entry name" value="Methyl-accepting chemotaxis protein"/>
    <property type="match status" value="1"/>
</dbReference>
<keyword evidence="1" id="KW-0488">Methylation</keyword>
<dbReference type="Pfam" id="PF00015">
    <property type="entry name" value="MCPsignal"/>
    <property type="match status" value="1"/>
</dbReference>
<dbReference type="Gene3D" id="3.30.450.20">
    <property type="entry name" value="PAS domain"/>
    <property type="match status" value="1"/>
</dbReference>
<evidence type="ECO:0000259" key="7">
    <source>
        <dbReference type="PROSITE" id="PS50885"/>
    </source>
</evidence>
<name>A0ABQ6Z652_9GAMM</name>
<feature type="non-terminal residue" evidence="8">
    <location>
        <position position="646"/>
    </location>
</feature>
<dbReference type="InterPro" id="IPR004089">
    <property type="entry name" value="MCPsignal_dom"/>
</dbReference>
<keyword evidence="9" id="KW-1185">Reference proteome</keyword>
<proteinExistence type="inferred from homology"/>
<keyword evidence="4" id="KW-1133">Transmembrane helix</keyword>
<feature type="domain" description="HAMP" evidence="7">
    <location>
        <begin position="213"/>
        <end position="265"/>
    </location>
</feature>
<comment type="caution">
    <text evidence="8">The sequence shown here is derived from an EMBL/GenBank/DDBJ whole genome shotgun (WGS) entry which is preliminary data.</text>
</comment>
<dbReference type="SUPFAM" id="SSF158472">
    <property type="entry name" value="HAMP domain-like"/>
    <property type="match status" value="1"/>
</dbReference>
<keyword evidence="4" id="KW-0472">Membrane</keyword>
<dbReference type="EMBL" id="PDWN01000009">
    <property type="protein sequence ID" value="KAF1693963.1"/>
    <property type="molecule type" value="Genomic_DNA"/>
</dbReference>
<feature type="domain" description="Methyl-accepting transducer" evidence="5">
    <location>
        <begin position="495"/>
        <end position="646"/>
    </location>
</feature>
<dbReference type="SMART" id="SM00283">
    <property type="entry name" value="MA"/>
    <property type="match status" value="1"/>
</dbReference>
<evidence type="ECO:0000259" key="6">
    <source>
        <dbReference type="PROSITE" id="PS50112"/>
    </source>
</evidence>
<dbReference type="SUPFAM" id="SSF58104">
    <property type="entry name" value="Methyl-accepting chemotaxis protein (MCP) signaling domain"/>
    <property type="match status" value="1"/>
</dbReference>
<evidence type="ECO:0000256" key="1">
    <source>
        <dbReference type="ARBA" id="ARBA00022481"/>
    </source>
</evidence>
<comment type="similarity">
    <text evidence="2">Belongs to the methyl-accepting chemotaxis (MCP) protein family.</text>
</comment>
<dbReference type="PROSITE" id="PS50112">
    <property type="entry name" value="PAS"/>
    <property type="match status" value="1"/>
</dbReference>
<evidence type="ECO:0000313" key="8">
    <source>
        <dbReference type="EMBL" id="KAF1693963.1"/>
    </source>
</evidence>
<evidence type="ECO:0000256" key="2">
    <source>
        <dbReference type="ARBA" id="ARBA00029447"/>
    </source>
</evidence>
<dbReference type="PANTHER" id="PTHR43531:SF14">
    <property type="entry name" value="METHYL-ACCEPTING CHEMOTAXIS PROTEIN I-RELATED"/>
    <property type="match status" value="1"/>
</dbReference>
<sequence>MHWLKNLKLTPKLMLAFGVVLVLMVVQGLGAYYGLSSLNRATTQLAGNTMDTVSTAAELRSLLGEFRIASYRGLTRASDAVKQDARKQTADLSVKVDEAVADYAKLASSDEERKLHGEFVAAWAEAKVSYDSVNEMIDLDLPDDAIDTFLGETAERHNQASAVVTALIKEADRQADKAGDDAKGTYAASSLVTLFMLLAGIGGGLAIAWLLARNLTGAMRGAVSVANDVASGKLDTRIDTTRSDEIGDLLKAMQRMQHDLRERTERDQKVANENLRVRTALESSTTGLIITDPELQVVYTNPALRGMLDSYAEQIVGALPGIDPARPLVGQPVTVLEHGGKIDPAFLGQLEKDGRGEREVHYGEAVFFQNISVIRDAQGQNVGTVAEWRDRTTEIHVEQEVARIVEAAAAGDLSGRIGTEGKHGFLLQLAGQLNTLLDANAVSLSEVSRLLTSLSQGDLTTRMDGDFHGVFARMRDDANATVSQLTSIVSRIRGASSAISTASTEIASGNNDLSRRTEQQAANLEETAASMEELTSTVKQNADHARQANQLAIGAASVASQGGQVVGKVVATMADIRASSRKIADIISVIDGIAFQTNILALNAAVEAARAGEQGRGFAVVATEVRSLAQRSATAAKEIKSLIEDS</sequence>
<feature type="domain" description="PAS" evidence="6">
    <location>
        <begin position="273"/>
        <end position="317"/>
    </location>
</feature>